<name>A0A6J2Y8X5_SITOR</name>
<feature type="transmembrane region" description="Helical" evidence="5">
    <location>
        <begin position="64"/>
        <end position="88"/>
    </location>
</feature>
<organism evidence="7 8">
    <name type="scientific">Sitophilus oryzae</name>
    <name type="common">Rice weevil</name>
    <name type="synonym">Curculio oryzae</name>
    <dbReference type="NCBI Taxonomy" id="7048"/>
    <lineage>
        <taxon>Eukaryota</taxon>
        <taxon>Metazoa</taxon>
        <taxon>Ecdysozoa</taxon>
        <taxon>Arthropoda</taxon>
        <taxon>Hexapoda</taxon>
        <taxon>Insecta</taxon>
        <taxon>Pterygota</taxon>
        <taxon>Neoptera</taxon>
        <taxon>Endopterygota</taxon>
        <taxon>Coleoptera</taxon>
        <taxon>Polyphaga</taxon>
        <taxon>Cucujiformia</taxon>
        <taxon>Curculionidae</taxon>
        <taxon>Dryophthorinae</taxon>
        <taxon>Sitophilus</taxon>
    </lineage>
</organism>
<evidence type="ECO:0000256" key="3">
    <source>
        <dbReference type="ARBA" id="ARBA00022989"/>
    </source>
</evidence>
<accession>A0A6J2Y8X5</accession>
<protein>
    <submittedName>
        <fullName evidence="8">Uncharacterized protein LOC115885027</fullName>
    </submittedName>
</protein>
<dbReference type="RefSeq" id="XP_030759629.1">
    <property type="nucleotide sequence ID" value="XM_030903769.1"/>
</dbReference>
<dbReference type="PANTHER" id="PTHR36692:SF2">
    <property type="entry name" value="GEO12064P1"/>
    <property type="match status" value="1"/>
</dbReference>
<dbReference type="AlphaFoldDB" id="A0A6J2Y8X5"/>
<evidence type="ECO:0000313" key="7">
    <source>
        <dbReference type="Proteomes" id="UP000504635"/>
    </source>
</evidence>
<sequence length="171" mass="20018">MSELSDTEEKNDIRIKVSGDHLTFKERLKQHWQLLTKILELVICIICLGFIMEPAKKGDMAKIHLDHFCVIFTTFIGYLVISAVFLFARIIGDKIPYKTVFIFSVTASCLFFISGILLAIDRKRRYFYDDTFYEPRMYILNFIVVSTFFSFLACVVFVVESVYIWKLGEEF</sequence>
<keyword evidence="3 5" id="KW-1133">Transmembrane helix</keyword>
<feature type="transmembrane region" description="Helical" evidence="5">
    <location>
        <begin position="140"/>
        <end position="165"/>
    </location>
</feature>
<dbReference type="PANTHER" id="PTHR36692">
    <property type="entry name" value="PROTEIN SNAKESKIN"/>
    <property type="match status" value="1"/>
</dbReference>
<evidence type="ECO:0000259" key="6">
    <source>
        <dbReference type="Pfam" id="PF01284"/>
    </source>
</evidence>
<gene>
    <name evidence="8" type="primary">LOC115885027</name>
</gene>
<dbReference type="KEGG" id="soy:115885027"/>
<dbReference type="Proteomes" id="UP000504635">
    <property type="component" value="Unplaced"/>
</dbReference>
<dbReference type="InterPro" id="IPR008253">
    <property type="entry name" value="Marvel"/>
</dbReference>
<dbReference type="InParanoid" id="A0A6J2Y8X5"/>
<keyword evidence="2 5" id="KW-0812">Transmembrane</keyword>
<feature type="transmembrane region" description="Helical" evidence="5">
    <location>
        <begin position="100"/>
        <end position="120"/>
    </location>
</feature>
<keyword evidence="7" id="KW-1185">Reference proteome</keyword>
<evidence type="ECO:0000256" key="5">
    <source>
        <dbReference type="SAM" id="Phobius"/>
    </source>
</evidence>
<dbReference type="GO" id="GO:0005886">
    <property type="term" value="C:plasma membrane"/>
    <property type="evidence" value="ECO:0007669"/>
    <property type="project" value="TreeGrafter"/>
</dbReference>
<comment type="subcellular location">
    <subcellularLocation>
        <location evidence="1">Membrane</location>
        <topology evidence="1">Multi-pass membrane protein</topology>
    </subcellularLocation>
</comment>
<feature type="domain" description="MARVEL" evidence="6">
    <location>
        <begin position="33"/>
        <end position="158"/>
    </location>
</feature>
<keyword evidence="4 5" id="KW-0472">Membrane</keyword>
<feature type="transmembrane region" description="Helical" evidence="5">
    <location>
        <begin position="34"/>
        <end position="52"/>
    </location>
</feature>
<evidence type="ECO:0000256" key="2">
    <source>
        <dbReference type="ARBA" id="ARBA00022692"/>
    </source>
</evidence>
<dbReference type="GeneID" id="115885027"/>
<dbReference type="GO" id="GO:0019991">
    <property type="term" value="P:septate junction assembly"/>
    <property type="evidence" value="ECO:0007669"/>
    <property type="project" value="InterPro"/>
</dbReference>
<evidence type="ECO:0000256" key="1">
    <source>
        <dbReference type="ARBA" id="ARBA00004141"/>
    </source>
</evidence>
<dbReference type="Pfam" id="PF01284">
    <property type="entry name" value="MARVEL"/>
    <property type="match status" value="1"/>
</dbReference>
<dbReference type="InterPro" id="IPR038976">
    <property type="entry name" value="Ssk"/>
</dbReference>
<evidence type="ECO:0000256" key="4">
    <source>
        <dbReference type="ARBA" id="ARBA00023136"/>
    </source>
</evidence>
<dbReference type="OrthoDB" id="8187586at2759"/>
<proteinExistence type="predicted"/>
<evidence type="ECO:0000313" key="8">
    <source>
        <dbReference type="RefSeq" id="XP_030759629.1"/>
    </source>
</evidence>
<reference evidence="8" key="1">
    <citation type="submission" date="2025-08" db="UniProtKB">
        <authorList>
            <consortium name="RefSeq"/>
        </authorList>
    </citation>
    <scope>IDENTIFICATION</scope>
    <source>
        <tissue evidence="8">Gonads</tissue>
    </source>
</reference>